<feature type="non-terminal residue" evidence="2">
    <location>
        <position position="244"/>
    </location>
</feature>
<evidence type="ECO:0008006" key="4">
    <source>
        <dbReference type="Google" id="ProtNLM"/>
    </source>
</evidence>
<keyword evidence="3" id="KW-1185">Reference proteome</keyword>
<name>A0A550CD90_9AGAR</name>
<evidence type="ECO:0000256" key="1">
    <source>
        <dbReference type="ARBA" id="ARBA00023172"/>
    </source>
</evidence>
<dbReference type="GO" id="GO:0015074">
    <property type="term" value="P:DNA integration"/>
    <property type="evidence" value="ECO:0007669"/>
    <property type="project" value="InterPro"/>
</dbReference>
<dbReference type="STRING" id="97359.A0A550CD90"/>
<dbReference type="InterPro" id="IPR011010">
    <property type="entry name" value="DNA_brk_join_enz"/>
</dbReference>
<dbReference type="GO" id="GO:0003677">
    <property type="term" value="F:DNA binding"/>
    <property type="evidence" value="ECO:0007669"/>
    <property type="project" value="InterPro"/>
</dbReference>
<dbReference type="PANTHER" id="PTHR34605:SF4">
    <property type="entry name" value="DNA ADENINE METHYLTRANSFERASE"/>
    <property type="match status" value="1"/>
</dbReference>
<proteinExistence type="predicted"/>
<protein>
    <recommendedName>
        <fullName evidence="4">Tyr recombinase domain-containing protein</fullName>
    </recommendedName>
</protein>
<dbReference type="Proteomes" id="UP000320762">
    <property type="component" value="Unassembled WGS sequence"/>
</dbReference>
<sequence>LHHLPLDPTPDTLSLYTVYMCHHIKPQSVDSYLSGICNQLEPFYPDVRKNRRHPLVARTLAGCKKLRGTAPNRKRPLTRQELATLHPTYSLSVDHDDKLFWSLLLTGFHGLHRLGELVFPDRQDLRDYRKVIRRSSVKLLPRAYEYFLPGHKADRFFEGNHIIISETTAGDDPVVAFRSYLASRDQRFPFHPELWLRANGEVPTRGWFIQRLRAHFDDNIGGHSLRSGGATALAEAGYPPHLIQ</sequence>
<dbReference type="SUPFAM" id="SSF56349">
    <property type="entry name" value="DNA breaking-rejoining enzymes"/>
    <property type="match status" value="1"/>
</dbReference>
<dbReference type="PANTHER" id="PTHR34605">
    <property type="entry name" value="PHAGE_INTEGRASE DOMAIN-CONTAINING PROTEIN"/>
    <property type="match status" value="1"/>
</dbReference>
<dbReference type="Gene3D" id="1.10.443.10">
    <property type="entry name" value="Intergrase catalytic core"/>
    <property type="match status" value="1"/>
</dbReference>
<accession>A0A550CD90</accession>
<dbReference type="OrthoDB" id="5598396at2759"/>
<dbReference type="InterPro" id="IPR013762">
    <property type="entry name" value="Integrase-like_cat_sf"/>
</dbReference>
<gene>
    <name evidence="2" type="ORF">BD626DRAFT_364163</name>
</gene>
<dbReference type="GO" id="GO:0006310">
    <property type="term" value="P:DNA recombination"/>
    <property type="evidence" value="ECO:0007669"/>
    <property type="project" value="UniProtKB-KW"/>
</dbReference>
<organism evidence="2 3">
    <name type="scientific">Schizophyllum amplum</name>
    <dbReference type="NCBI Taxonomy" id="97359"/>
    <lineage>
        <taxon>Eukaryota</taxon>
        <taxon>Fungi</taxon>
        <taxon>Dikarya</taxon>
        <taxon>Basidiomycota</taxon>
        <taxon>Agaricomycotina</taxon>
        <taxon>Agaricomycetes</taxon>
        <taxon>Agaricomycetidae</taxon>
        <taxon>Agaricales</taxon>
        <taxon>Schizophyllaceae</taxon>
        <taxon>Schizophyllum</taxon>
    </lineage>
</organism>
<reference evidence="2 3" key="1">
    <citation type="journal article" date="2019" name="New Phytol.">
        <title>Comparative genomics reveals unique wood-decay strategies and fruiting body development in the Schizophyllaceae.</title>
        <authorList>
            <person name="Almasi E."/>
            <person name="Sahu N."/>
            <person name="Krizsan K."/>
            <person name="Balint B."/>
            <person name="Kovacs G.M."/>
            <person name="Kiss B."/>
            <person name="Cseklye J."/>
            <person name="Drula E."/>
            <person name="Henrissat B."/>
            <person name="Nagy I."/>
            <person name="Chovatia M."/>
            <person name="Adam C."/>
            <person name="LaButti K."/>
            <person name="Lipzen A."/>
            <person name="Riley R."/>
            <person name="Grigoriev I.V."/>
            <person name="Nagy L.G."/>
        </authorList>
    </citation>
    <scope>NUCLEOTIDE SEQUENCE [LARGE SCALE GENOMIC DNA]</scope>
    <source>
        <strain evidence="2 3">NL-1724</strain>
    </source>
</reference>
<evidence type="ECO:0000313" key="3">
    <source>
        <dbReference type="Proteomes" id="UP000320762"/>
    </source>
</evidence>
<keyword evidence="1" id="KW-0233">DNA recombination</keyword>
<dbReference type="EMBL" id="VDMD01000012">
    <property type="protein sequence ID" value="TRM62763.1"/>
    <property type="molecule type" value="Genomic_DNA"/>
</dbReference>
<evidence type="ECO:0000313" key="2">
    <source>
        <dbReference type="EMBL" id="TRM62763.1"/>
    </source>
</evidence>
<dbReference type="InterPro" id="IPR052925">
    <property type="entry name" value="Phage_Integrase-like_Recomb"/>
</dbReference>
<dbReference type="AlphaFoldDB" id="A0A550CD90"/>
<comment type="caution">
    <text evidence="2">The sequence shown here is derived from an EMBL/GenBank/DDBJ whole genome shotgun (WGS) entry which is preliminary data.</text>
</comment>
<feature type="non-terminal residue" evidence="2">
    <location>
        <position position="1"/>
    </location>
</feature>